<dbReference type="Proteomes" id="UP001519292">
    <property type="component" value="Unassembled WGS sequence"/>
</dbReference>
<dbReference type="EMBL" id="JAGGLU010000001">
    <property type="protein sequence ID" value="MBP2057012.1"/>
    <property type="molecule type" value="Genomic_DNA"/>
</dbReference>
<dbReference type="RefSeq" id="WP_245328666.1">
    <property type="nucleotide sequence ID" value="NZ_JAGGLU010000001.1"/>
</dbReference>
<comment type="caution">
    <text evidence="1">The sequence shown here is derived from an EMBL/GenBank/DDBJ whole genome shotgun (WGS) entry which is preliminary data.</text>
</comment>
<evidence type="ECO:0008006" key="3">
    <source>
        <dbReference type="Google" id="ProtNLM"/>
    </source>
</evidence>
<protein>
    <recommendedName>
        <fullName evidence="3">Phage protein</fullName>
    </recommendedName>
</protein>
<organism evidence="1 2">
    <name type="scientific">Lactobacillus colini</name>
    <dbReference type="NCBI Taxonomy" id="1819254"/>
    <lineage>
        <taxon>Bacteria</taxon>
        <taxon>Bacillati</taxon>
        <taxon>Bacillota</taxon>
        <taxon>Bacilli</taxon>
        <taxon>Lactobacillales</taxon>
        <taxon>Lactobacillaceae</taxon>
        <taxon>Lactobacillus</taxon>
    </lineage>
</organism>
<gene>
    <name evidence="1" type="ORF">J2Z60_000174</name>
</gene>
<sequence length="107" mass="12431">MIEIDLVHYLSSHNFKCGLERQKNIDVILEKTGGQLKDHQFLHIFAIQTYGSSKQKAAELAYQVMNVMLAWMSNRVANVVLNAGPYDFTDTSTKEYRYQAVYEIYEF</sequence>
<accession>A0ABS4MBF8</accession>
<keyword evidence="2" id="KW-1185">Reference proteome</keyword>
<proteinExistence type="predicted"/>
<evidence type="ECO:0000313" key="2">
    <source>
        <dbReference type="Proteomes" id="UP001519292"/>
    </source>
</evidence>
<reference evidence="1 2" key="1">
    <citation type="submission" date="2021-03" db="EMBL/GenBank/DDBJ databases">
        <title>Genomic Encyclopedia of Type Strains, Phase IV (KMG-IV): sequencing the most valuable type-strain genomes for metagenomic binning, comparative biology and taxonomic classification.</title>
        <authorList>
            <person name="Goeker M."/>
        </authorList>
    </citation>
    <scope>NUCLEOTIDE SEQUENCE [LARGE SCALE GENOMIC DNA]</scope>
    <source>
        <strain evidence="1 2">DSM 101872</strain>
    </source>
</reference>
<name>A0ABS4MBF8_9LACO</name>
<evidence type="ECO:0000313" key="1">
    <source>
        <dbReference type="EMBL" id="MBP2057012.1"/>
    </source>
</evidence>